<proteinExistence type="predicted"/>
<dbReference type="Gene3D" id="2.60.260.40">
    <property type="entry name" value="q5lls5 like domains"/>
    <property type="match status" value="1"/>
</dbReference>
<reference evidence="2" key="1">
    <citation type="submission" date="2022-03" db="EMBL/GenBank/DDBJ databases">
        <title>The complete genome sequence of a Methyloterrigena soli.</title>
        <authorList>
            <person name="Zi Z."/>
        </authorList>
    </citation>
    <scope>NUCLEOTIDE SEQUENCE</scope>
    <source>
        <strain evidence="2">M48</strain>
    </source>
</reference>
<dbReference type="EMBL" id="JALAZD010000001">
    <property type="protein sequence ID" value="MCI0127516.1"/>
    <property type="molecule type" value="Genomic_DNA"/>
</dbReference>
<keyword evidence="2" id="KW-0863">Zinc-finger</keyword>
<feature type="domain" description="Zinc finger CHCC-type" evidence="1">
    <location>
        <begin position="23"/>
        <end position="58"/>
    </location>
</feature>
<gene>
    <name evidence="2" type="ORF">ML536_11845</name>
</gene>
<sequence>MAHATVPHFHNTDGLRQIEVGSKEFMCVGALPPFDHPHVYLDMGKDTEIVCPYCSTLYVFSNKLPAGASSPLSAVYEAA</sequence>
<dbReference type="RefSeq" id="WP_035029140.1">
    <property type="nucleotide sequence ID" value="NZ_CP068983.1"/>
</dbReference>
<protein>
    <submittedName>
        <fullName evidence="2">Zinc-finger domain-containing protein</fullName>
    </submittedName>
</protein>
<dbReference type="AlphaFoldDB" id="A0AA41QMC2"/>
<evidence type="ECO:0000259" key="1">
    <source>
        <dbReference type="Pfam" id="PF10276"/>
    </source>
</evidence>
<keyword evidence="2" id="KW-0479">Metal-binding</keyword>
<keyword evidence="3" id="KW-1185">Reference proteome</keyword>
<name>A0AA41QMC2_9HYPH</name>
<evidence type="ECO:0000313" key="3">
    <source>
        <dbReference type="Proteomes" id="UP001156140"/>
    </source>
</evidence>
<evidence type="ECO:0000313" key="2">
    <source>
        <dbReference type="EMBL" id="MCI0127516.1"/>
    </source>
</evidence>
<keyword evidence="2" id="KW-0862">Zinc</keyword>
<dbReference type="InterPro" id="IPR019401">
    <property type="entry name" value="Znf_CHCC"/>
</dbReference>
<organism evidence="2 3">
    <name type="scientific">Paradevosia shaoguanensis</name>
    <dbReference type="NCBI Taxonomy" id="1335043"/>
    <lineage>
        <taxon>Bacteria</taxon>
        <taxon>Pseudomonadati</taxon>
        <taxon>Pseudomonadota</taxon>
        <taxon>Alphaproteobacteria</taxon>
        <taxon>Hyphomicrobiales</taxon>
        <taxon>Devosiaceae</taxon>
        <taxon>Paradevosia</taxon>
    </lineage>
</organism>
<accession>A0AA41QMC2</accession>
<dbReference type="Pfam" id="PF10276">
    <property type="entry name" value="zf-CHCC"/>
    <property type="match status" value="1"/>
</dbReference>
<dbReference type="GO" id="GO:0008270">
    <property type="term" value="F:zinc ion binding"/>
    <property type="evidence" value="ECO:0007669"/>
    <property type="project" value="UniProtKB-KW"/>
</dbReference>
<dbReference type="Proteomes" id="UP001156140">
    <property type="component" value="Unassembled WGS sequence"/>
</dbReference>
<comment type="caution">
    <text evidence="2">The sequence shown here is derived from an EMBL/GenBank/DDBJ whole genome shotgun (WGS) entry which is preliminary data.</text>
</comment>